<proteinExistence type="inferred from homology"/>
<dbReference type="NCBIfam" id="NF005871">
    <property type="entry name" value="PRK07811.1"/>
    <property type="match status" value="1"/>
</dbReference>
<evidence type="ECO:0000313" key="12">
    <source>
        <dbReference type="Proteomes" id="UP000034037"/>
    </source>
</evidence>
<evidence type="ECO:0000256" key="8">
    <source>
        <dbReference type="ARBA" id="ARBA00083849"/>
    </source>
</evidence>
<dbReference type="Proteomes" id="UP000034037">
    <property type="component" value="Chromosome"/>
</dbReference>
<organism evidence="11 12">
    <name type="scientific">[Brevibacterium] flavum</name>
    <dbReference type="NCBI Taxonomy" id="92706"/>
    <lineage>
        <taxon>Bacteria</taxon>
        <taxon>Bacillati</taxon>
        <taxon>Actinomycetota</taxon>
        <taxon>Actinomycetes</taxon>
        <taxon>Mycobacteriales</taxon>
        <taxon>Corynebacteriaceae</taxon>
        <taxon>Corynebacterium</taxon>
    </lineage>
</organism>
<dbReference type="HOGENOM" id="CLU_018986_2_0_11"/>
<dbReference type="GO" id="GO:0009086">
    <property type="term" value="P:methionine biosynthetic process"/>
    <property type="evidence" value="ECO:0007669"/>
    <property type="project" value="UniProtKB-KW"/>
</dbReference>
<keyword evidence="12" id="KW-1185">Reference proteome</keyword>
<accession>A0A0F6Z729</accession>
<gene>
    <name evidence="11" type="ORF">YH66_12215</name>
</gene>
<evidence type="ECO:0000256" key="3">
    <source>
        <dbReference type="ARBA" id="ARBA00022898"/>
    </source>
</evidence>
<protein>
    <recommendedName>
        <fullName evidence="7">Cystathionine gamma-synthase</fullName>
        <ecNumber evidence="6">2.5.1.48</ecNumber>
    </recommendedName>
    <alternativeName>
        <fullName evidence="8">O-succinylhomoserine (thiol)-lyase</fullName>
    </alternativeName>
</protein>
<reference evidence="11 12" key="1">
    <citation type="submission" date="2015-04" db="EMBL/GenBank/DDBJ databases">
        <title>Complete Genome Sequence of Brevibacterium flavum ATCC 15168.</title>
        <authorList>
            <person name="Ahn J."/>
            <person name="Park G."/>
            <person name="Jeon W."/>
            <person name="Jang Y."/>
            <person name="Jang M."/>
            <person name="Lee H."/>
            <person name="Lee H."/>
        </authorList>
    </citation>
    <scope>NUCLEOTIDE SEQUENCE [LARGE SCALE GENOMIC DNA]</scope>
    <source>
        <strain evidence="11 12">ATCC 15168</strain>
    </source>
</reference>
<keyword evidence="3 9" id="KW-0663">Pyridoxal phosphate</keyword>
<dbReference type="Gene3D" id="3.90.1150.10">
    <property type="entry name" value="Aspartate Aminotransferase, domain 1"/>
    <property type="match status" value="1"/>
</dbReference>
<dbReference type="Pfam" id="PF01053">
    <property type="entry name" value="Cys_Met_Meta_PP"/>
    <property type="match status" value="1"/>
</dbReference>
<dbReference type="PANTHER" id="PTHR11808">
    <property type="entry name" value="TRANS-SULFURATION ENZYME FAMILY MEMBER"/>
    <property type="match status" value="1"/>
</dbReference>
<sequence length="386" mass="41550">MSFDPHTQGFSTASIHAGYEPDDYYGSINMPIYASTTFAQNAPNDLRRGFEYTRVGNPTIVSLEKAVAALEGAEYGRAFSSGMAATDILFRVLLKPGDHIVLGNDAYGGTFRLIDTVFTAWGITYTVVDTSVVDEVKNAIQDNTKLIWVETPTNPALGITDIDAVAKLTEGTNAKLVVDNTFASPYLQQPLALGAHAVLHSTTKYIGGHSDVVGGLVVTNDQALDEELLFMQGGIGPIPSVFDAYLTARGLKTLAVRMDRHCDNAEKIAEFLDSRLEVSTVLYPGLKNHPGHEVAAKQMKRFGGMISVRFAGGEEAAKKFCTSTKLICLAESLGGVESLLEHPATMTHQSAAGSQLEVPRDLVRISIGIEDIEDLLADVEQALNNL</sequence>
<keyword evidence="4" id="KW-0028">Amino-acid biosynthesis</keyword>
<evidence type="ECO:0000256" key="9">
    <source>
        <dbReference type="PIRSR" id="PIRSR001434-2"/>
    </source>
</evidence>
<dbReference type="GO" id="GO:0030170">
    <property type="term" value="F:pyridoxal phosphate binding"/>
    <property type="evidence" value="ECO:0007669"/>
    <property type="project" value="InterPro"/>
</dbReference>
<comment type="catalytic activity">
    <reaction evidence="5">
        <text>O-succinyl-L-homoserine + L-cysteine = L,L-cystathionine + succinate + H(+)</text>
        <dbReference type="Rhea" id="RHEA:20397"/>
        <dbReference type="ChEBI" id="CHEBI:15378"/>
        <dbReference type="ChEBI" id="CHEBI:30031"/>
        <dbReference type="ChEBI" id="CHEBI:35235"/>
        <dbReference type="ChEBI" id="CHEBI:57661"/>
        <dbReference type="ChEBI" id="CHEBI:58161"/>
        <dbReference type="EC" id="2.5.1.48"/>
    </reaction>
</comment>
<dbReference type="GO" id="GO:0005737">
    <property type="term" value="C:cytoplasm"/>
    <property type="evidence" value="ECO:0007669"/>
    <property type="project" value="TreeGrafter"/>
</dbReference>
<dbReference type="GO" id="GO:0003962">
    <property type="term" value="F:cystathionine gamma-synthase activity"/>
    <property type="evidence" value="ECO:0007669"/>
    <property type="project" value="UniProtKB-EC"/>
</dbReference>
<name>A0A0F6Z729_9CORY</name>
<dbReference type="Gene3D" id="3.40.640.10">
    <property type="entry name" value="Type I PLP-dependent aspartate aminotransferase-like (Major domain)"/>
    <property type="match status" value="1"/>
</dbReference>
<keyword evidence="4" id="KW-0486">Methionine biosynthesis</keyword>
<dbReference type="RefSeq" id="WP_003860908.1">
    <property type="nucleotide sequence ID" value="NZ_CP011309.1"/>
</dbReference>
<dbReference type="GO" id="GO:0019343">
    <property type="term" value="P:cysteine biosynthetic process via cystathionine"/>
    <property type="evidence" value="ECO:0007669"/>
    <property type="project" value="TreeGrafter"/>
</dbReference>
<dbReference type="SUPFAM" id="SSF53383">
    <property type="entry name" value="PLP-dependent transferases"/>
    <property type="match status" value="1"/>
</dbReference>
<evidence type="ECO:0000256" key="5">
    <source>
        <dbReference type="ARBA" id="ARBA00051441"/>
    </source>
</evidence>
<dbReference type="PATRIC" id="fig|92706.3.peg.2556"/>
<feature type="modified residue" description="N6-(pyridoxal phosphate)lysine" evidence="9">
    <location>
        <position position="204"/>
    </location>
</feature>
<evidence type="ECO:0000256" key="4">
    <source>
        <dbReference type="ARBA" id="ARBA00023167"/>
    </source>
</evidence>
<dbReference type="InterPro" id="IPR015424">
    <property type="entry name" value="PyrdxlP-dep_Trfase"/>
</dbReference>
<dbReference type="InterPro" id="IPR015422">
    <property type="entry name" value="PyrdxlP-dep_Trfase_small"/>
</dbReference>
<evidence type="ECO:0000256" key="6">
    <source>
        <dbReference type="ARBA" id="ARBA00066530"/>
    </source>
</evidence>
<dbReference type="EC" id="2.5.1.48" evidence="6"/>
<dbReference type="GO" id="GO:0019346">
    <property type="term" value="P:transsulfuration"/>
    <property type="evidence" value="ECO:0007669"/>
    <property type="project" value="InterPro"/>
</dbReference>
<dbReference type="CDD" id="cd00614">
    <property type="entry name" value="CGS_like"/>
    <property type="match status" value="1"/>
</dbReference>
<dbReference type="FunFam" id="3.90.1150.10:FF:000008">
    <property type="entry name" value="Cystathionine gamma-synthase"/>
    <property type="match status" value="1"/>
</dbReference>
<evidence type="ECO:0000256" key="10">
    <source>
        <dbReference type="RuleBase" id="RU362118"/>
    </source>
</evidence>
<dbReference type="EMBL" id="CP011309">
    <property type="protein sequence ID" value="AKF28253.1"/>
    <property type="molecule type" value="Genomic_DNA"/>
</dbReference>
<evidence type="ECO:0000256" key="7">
    <source>
        <dbReference type="ARBA" id="ARBA00068008"/>
    </source>
</evidence>
<evidence type="ECO:0000256" key="2">
    <source>
        <dbReference type="ARBA" id="ARBA00009077"/>
    </source>
</evidence>
<comment type="cofactor">
    <cofactor evidence="1 10">
        <name>pyridoxal 5'-phosphate</name>
        <dbReference type="ChEBI" id="CHEBI:597326"/>
    </cofactor>
</comment>
<dbReference type="InterPro" id="IPR000277">
    <property type="entry name" value="Cys/Met-Metab_PyrdxlP-dep_enz"/>
</dbReference>
<dbReference type="PANTHER" id="PTHR11808:SF15">
    <property type="entry name" value="CYSTATHIONINE GAMMA-LYASE"/>
    <property type="match status" value="1"/>
</dbReference>
<comment type="similarity">
    <text evidence="2 10">Belongs to the trans-sulfuration enzymes family.</text>
</comment>
<evidence type="ECO:0000256" key="1">
    <source>
        <dbReference type="ARBA" id="ARBA00001933"/>
    </source>
</evidence>
<dbReference type="FunFam" id="3.40.640.10:FF:000009">
    <property type="entry name" value="Cystathionine gamma-synthase homolog"/>
    <property type="match status" value="1"/>
</dbReference>
<dbReference type="AlphaFoldDB" id="A0A0F6Z729"/>
<dbReference type="PIRSF" id="PIRSF001434">
    <property type="entry name" value="CGS"/>
    <property type="match status" value="1"/>
</dbReference>
<dbReference type="GO" id="GO:0004123">
    <property type="term" value="F:cystathionine gamma-lyase activity"/>
    <property type="evidence" value="ECO:0007669"/>
    <property type="project" value="TreeGrafter"/>
</dbReference>
<dbReference type="InterPro" id="IPR015421">
    <property type="entry name" value="PyrdxlP-dep_Trfase_major"/>
</dbReference>
<evidence type="ECO:0000313" key="11">
    <source>
        <dbReference type="EMBL" id="AKF28253.1"/>
    </source>
</evidence>